<dbReference type="OrthoDB" id="2195155at2"/>
<feature type="domain" description="YdbS-like PH" evidence="2">
    <location>
        <begin position="245"/>
        <end position="303"/>
    </location>
</feature>
<evidence type="ECO:0000313" key="3">
    <source>
        <dbReference type="EMBL" id="KRN27499.1"/>
    </source>
</evidence>
<dbReference type="STRING" id="1618.IV36_GL000949"/>
<dbReference type="PANTHER" id="PTHR34473:SF2">
    <property type="entry name" value="UPF0699 TRANSMEMBRANE PROTEIN YDBT"/>
    <property type="match status" value="1"/>
</dbReference>
<proteinExistence type="predicted"/>
<feature type="transmembrane region" description="Helical" evidence="1">
    <location>
        <begin position="381"/>
        <end position="402"/>
    </location>
</feature>
<dbReference type="RefSeq" id="WP_056991712.1">
    <property type="nucleotide sequence ID" value="NZ_JBDNJW010000048.1"/>
</dbReference>
<dbReference type="Pfam" id="PF03703">
    <property type="entry name" value="bPH_2"/>
    <property type="match status" value="2"/>
</dbReference>
<reference evidence="3 4" key="1">
    <citation type="journal article" date="2015" name="Genome Announc.">
        <title>Expanding the biotechnology potential of lactobacilli through comparative genomics of 213 strains and associated genera.</title>
        <authorList>
            <person name="Sun Z."/>
            <person name="Harris H.M."/>
            <person name="McCann A."/>
            <person name="Guo C."/>
            <person name="Argimon S."/>
            <person name="Zhang W."/>
            <person name="Yang X."/>
            <person name="Jeffery I.B."/>
            <person name="Cooney J.C."/>
            <person name="Kagawa T.F."/>
            <person name="Liu W."/>
            <person name="Song Y."/>
            <person name="Salvetti E."/>
            <person name="Wrobel A."/>
            <person name="Rasinkangas P."/>
            <person name="Parkhill J."/>
            <person name="Rea M.C."/>
            <person name="O'Sullivan O."/>
            <person name="Ritari J."/>
            <person name="Douillard F.P."/>
            <person name="Paul Ross R."/>
            <person name="Yang R."/>
            <person name="Briner A.E."/>
            <person name="Felis G.E."/>
            <person name="de Vos W.M."/>
            <person name="Barrangou R."/>
            <person name="Klaenhammer T.R."/>
            <person name="Caufield P.W."/>
            <person name="Cui Y."/>
            <person name="Zhang H."/>
            <person name="O'Toole P.W."/>
        </authorList>
    </citation>
    <scope>NUCLEOTIDE SEQUENCE [LARGE SCALE GENOMIC DNA]</scope>
    <source>
        <strain evidence="3 4">ATCC 27304</strain>
    </source>
</reference>
<gene>
    <name evidence="3" type="ORF">IV36_GL000949</name>
</gene>
<keyword evidence="1" id="KW-0472">Membrane</keyword>
<accession>A0A0R2FIL2</accession>
<organism evidence="3 4">
    <name type="scientific">Liquorilactobacillus mali</name>
    <dbReference type="NCBI Taxonomy" id="1618"/>
    <lineage>
        <taxon>Bacteria</taxon>
        <taxon>Bacillati</taxon>
        <taxon>Bacillota</taxon>
        <taxon>Bacilli</taxon>
        <taxon>Lactobacillales</taxon>
        <taxon>Lactobacillaceae</taxon>
        <taxon>Liquorilactobacillus</taxon>
    </lineage>
</organism>
<dbReference type="AlphaFoldDB" id="A0A0R2FIL2"/>
<comment type="caution">
    <text evidence="3">The sequence shown here is derived from an EMBL/GenBank/DDBJ whole genome shotgun (WGS) entry which is preliminary data.</text>
</comment>
<sequence length="497" mass="57549">MSKYQRLHPLVILKKSISWSYSFVLILIFDILRNPSDGPNWFFSISIFGALIAVAIIFNAYQWVTFKYQISSTTLSIKTGIFFKREQIIPFSRIQSIHQESWFLFRPFQIIKLTIETASSGSKVENTILEVVPQSTYDLLEKLRLGKNDIIDTNINQTNEQHYKEQYSVSLNDIIVFSLVDFDVLSGLLGLVAAVYQFSNFSDKYLNPFLNKVVTSGLLIISSFIIIIIVVTIFVSIAKNIFKYYKFKVYRELDNIIIERGFFTRTILSVPIERIQAIRTKGSLLQILLSIRSVELLLASGKKSENNENTEDTTFFLFPIINRRLLSTKLAQIIPEFTETLNQKEPQSFPCPPHYFLFSRFHFLGLFLLIPLFFWNSSSGWKFLFVILILSFTLLSVISSIWKTKIQSSTYYEKGLLTIKTVHFFILNEYLCPLNKIQSISISTTPFLYYQKLGHTTLSLKTGETALKIKLKYLSWPICENIKKCCSPKIKKYTLKK</sequence>
<dbReference type="PATRIC" id="fig|1618.3.peg.959"/>
<feature type="transmembrane region" description="Helical" evidence="1">
    <location>
        <begin position="41"/>
        <end position="61"/>
    </location>
</feature>
<dbReference type="EMBL" id="JQAR01000020">
    <property type="protein sequence ID" value="KRN27499.1"/>
    <property type="molecule type" value="Genomic_DNA"/>
</dbReference>
<feature type="transmembrane region" description="Helical" evidence="1">
    <location>
        <begin position="355"/>
        <end position="375"/>
    </location>
</feature>
<evidence type="ECO:0000313" key="4">
    <source>
        <dbReference type="Proteomes" id="UP000051727"/>
    </source>
</evidence>
<evidence type="ECO:0000256" key="1">
    <source>
        <dbReference type="SAM" id="Phobius"/>
    </source>
</evidence>
<dbReference type="PIRSF" id="PIRSF026631">
    <property type="entry name" value="UCP026631"/>
    <property type="match status" value="1"/>
</dbReference>
<evidence type="ECO:0000259" key="2">
    <source>
        <dbReference type="Pfam" id="PF03703"/>
    </source>
</evidence>
<keyword evidence="1" id="KW-1133">Transmembrane helix</keyword>
<feature type="domain" description="YdbS-like PH" evidence="2">
    <location>
        <begin position="63"/>
        <end position="124"/>
    </location>
</feature>
<dbReference type="InterPro" id="IPR014529">
    <property type="entry name" value="UCP026631"/>
</dbReference>
<dbReference type="Proteomes" id="UP000051727">
    <property type="component" value="Unassembled WGS sequence"/>
</dbReference>
<dbReference type="PANTHER" id="PTHR34473">
    <property type="entry name" value="UPF0699 TRANSMEMBRANE PROTEIN YDBS"/>
    <property type="match status" value="1"/>
</dbReference>
<feature type="transmembrane region" description="Helical" evidence="1">
    <location>
        <begin position="174"/>
        <end position="198"/>
    </location>
</feature>
<dbReference type="InterPro" id="IPR005182">
    <property type="entry name" value="YdbS-like_PH"/>
</dbReference>
<protein>
    <recommendedName>
        <fullName evidence="2">YdbS-like PH domain-containing protein</fullName>
    </recommendedName>
</protein>
<name>A0A0R2FIL2_9LACO</name>
<feature type="transmembrane region" description="Helical" evidence="1">
    <location>
        <begin position="12"/>
        <end position="29"/>
    </location>
</feature>
<keyword evidence="1" id="KW-0812">Transmembrane</keyword>
<feature type="transmembrane region" description="Helical" evidence="1">
    <location>
        <begin position="218"/>
        <end position="238"/>
    </location>
</feature>